<dbReference type="EMBL" id="JACRTF010000001">
    <property type="protein sequence ID" value="MBC8594617.1"/>
    <property type="molecule type" value="Genomic_DNA"/>
</dbReference>
<dbReference type="AlphaFoldDB" id="A0A926F869"/>
<sequence length="150" mass="17654">MDLPPDEIFKRCNDAYTNGTVDDLWKELFDLLALPESEMSDLMQRALKYLHSFWKQLFNYRKNGGYTIDNLAAERAIRPLTVQRKNSLFFCSTQGESNSATYNTFIETCKQMDISFKDYFRRVMKELQAGRVDYENLLPQTIDLESTNKY</sequence>
<dbReference type="Proteomes" id="UP000651085">
    <property type="component" value="Unassembled WGS sequence"/>
</dbReference>
<dbReference type="PANTHER" id="PTHR33678:SF2">
    <property type="match status" value="1"/>
</dbReference>
<protein>
    <submittedName>
        <fullName evidence="2">Transposase</fullName>
    </submittedName>
</protein>
<evidence type="ECO:0000313" key="2">
    <source>
        <dbReference type="EMBL" id="MBC8594617.1"/>
    </source>
</evidence>
<feature type="domain" description="Transposase IS66 central" evidence="1">
    <location>
        <begin position="34"/>
        <end position="95"/>
    </location>
</feature>
<evidence type="ECO:0000259" key="1">
    <source>
        <dbReference type="Pfam" id="PF03050"/>
    </source>
</evidence>
<keyword evidence="3" id="KW-1185">Reference proteome</keyword>
<accession>A0A926F869</accession>
<comment type="caution">
    <text evidence="2">The sequence shown here is derived from an EMBL/GenBank/DDBJ whole genome shotgun (WGS) entry which is preliminary data.</text>
</comment>
<dbReference type="Pfam" id="PF03050">
    <property type="entry name" value="DDE_Tnp_IS66"/>
    <property type="match status" value="1"/>
</dbReference>
<reference evidence="2" key="1">
    <citation type="submission" date="2020-08" db="EMBL/GenBank/DDBJ databases">
        <title>Genome public.</title>
        <authorList>
            <person name="Liu C."/>
            <person name="Sun Q."/>
        </authorList>
    </citation>
    <scope>NUCLEOTIDE SEQUENCE</scope>
    <source>
        <strain evidence="2">N12</strain>
    </source>
</reference>
<organism evidence="2 3">
    <name type="scientific">Jilunia laotingensis</name>
    <dbReference type="NCBI Taxonomy" id="2763675"/>
    <lineage>
        <taxon>Bacteria</taxon>
        <taxon>Pseudomonadati</taxon>
        <taxon>Bacteroidota</taxon>
        <taxon>Bacteroidia</taxon>
        <taxon>Bacteroidales</taxon>
        <taxon>Bacteroidaceae</taxon>
        <taxon>Jilunia</taxon>
    </lineage>
</organism>
<gene>
    <name evidence="2" type="ORF">H8744_15505</name>
</gene>
<proteinExistence type="predicted"/>
<dbReference type="InterPro" id="IPR052344">
    <property type="entry name" value="Transposase-related"/>
</dbReference>
<dbReference type="PANTHER" id="PTHR33678">
    <property type="entry name" value="BLL1576 PROTEIN"/>
    <property type="match status" value="1"/>
</dbReference>
<dbReference type="InterPro" id="IPR004291">
    <property type="entry name" value="Transposase_IS66_central"/>
</dbReference>
<evidence type="ECO:0000313" key="3">
    <source>
        <dbReference type="Proteomes" id="UP000651085"/>
    </source>
</evidence>
<name>A0A926F869_9BACT</name>